<dbReference type="Proteomes" id="UP000215902">
    <property type="component" value="Unassembled WGS sequence"/>
</dbReference>
<name>A0A267EC30_9PLAT</name>
<evidence type="ECO:0000313" key="4">
    <source>
        <dbReference type="EMBL" id="PAA79283.1"/>
    </source>
</evidence>
<keyword evidence="2" id="KW-0812">Transmembrane</keyword>
<keyword evidence="2" id="KW-0472">Membrane</keyword>
<evidence type="ECO:0000256" key="1">
    <source>
        <dbReference type="SAM" id="MobiDB-lite"/>
    </source>
</evidence>
<protein>
    <submittedName>
        <fullName evidence="3">Uncharacterized protein</fullName>
    </submittedName>
</protein>
<feature type="region of interest" description="Disordered" evidence="1">
    <location>
        <begin position="1"/>
        <end position="20"/>
    </location>
</feature>
<keyword evidence="2" id="KW-1133">Transmembrane helix</keyword>
<gene>
    <name evidence="3" type="ORF">BOX15_Mlig033446g1</name>
    <name evidence="4" type="ORF">BOX15_Mlig033446g2</name>
</gene>
<sequence>MQTDWFPNIGRTDEEDPENFGHDLRITASTRRTLQRHRELLKARTLLRTRGESFLFGEDSMETEEPPILQDGSNAESGLLRSGWGNSQLNESRSELAILPGGACGRSRQGAEDLKVFDFVDSTKQLIQKGWNSRLFRKHKLAAYNWSYRAPQPLMDGRYFCRLTAKDIAEPAALQAATINSGCSIFTPKYGVSARDTLRENCGILFFTKDIDLDYNLSLRQMRNTHPKLMSGRYYVPFLAFVRALRRNRVERGQPRRINSRDLLTGAGWLMLLVFLLLFIGIIMADPQEVSGSETKKKQLLIAMILAPTLAFVLGFGSGV</sequence>
<dbReference type="AlphaFoldDB" id="A0A267EC30"/>
<dbReference type="EMBL" id="NIVC01000642">
    <property type="protein sequence ID" value="PAA79283.1"/>
    <property type="molecule type" value="Genomic_DNA"/>
</dbReference>
<evidence type="ECO:0000313" key="5">
    <source>
        <dbReference type="Proteomes" id="UP000215902"/>
    </source>
</evidence>
<feature type="transmembrane region" description="Helical" evidence="2">
    <location>
        <begin position="300"/>
        <end position="317"/>
    </location>
</feature>
<feature type="transmembrane region" description="Helical" evidence="2">
    <location>
        <begin position="266"/>
        <end position="285"/>
    </location>
</feature>
<accession>A0A267EC30</accession>
<dbReference type="EMBL" id="NIVC01002374">
    <property type="protein sequence ID" value="PAA58437.1"/>
    <property type="molecule type" value="Genomic_DNA"/>
</dbReference>
<comment type="caution">
    <text evidence="3">The sequence shown here is derived from an EMBL/GenBank/DDBJ whole genome shotgun (WGS) entry which is preliminary data.</text>
</comment>
<evidence type="ECO:0000256" key="2">
    <source>
        <dbReference type="SAM" id="Phobius"/>
    </source>
</evidence>
<proteinExistence type="predicted"/>
<keyword evidence="5" id="KW-1185">Reference proteome</keyword>
<reference evidence="3 5" key="1">
    <citation type="submission" date="2017-06" db="EMBL/GenBank/DDBJ databases">
        <title>A platform for efficient transgenesis in Macrostomum lignano, a flatworm model organism for stem cell research.</title>
        <authorList>
            <person name="Berezikov E."/>
        </authorList>
    </citation>
    <scope>NUCLEOTIDE SEQUENCE [LARGE SCALE GENOMIC DNA]</scope>
    <source>
        <strain evidence="3">DV1</strain>
        <tissue evidence="3">Whole organism</tissue>
    </source>
</reference>
<evidence type="ECO:0000313" key="3">
    <source>
        <dbReference type="EMBL" id="PAA58437.1"/>
    </source>
</evidence>
<organism evidence="3 5">
    <name type="scientific">Macrostomum lignano</name>
    <dbReference type="NCBI Taxonomy" id="282301"/>
    <lineage>
        <taxon>Eukaryota</taxon>
        <taxon>Metazoa</taxon>
        <taxon>Spiralia</taxon>
        <taxon>Lophotrochozoa</taxon>
        <taxon>Platyhelminthes</taxon>
        <taxon>Rhabditophora</taxon>
        <taxon>Macrostomorpha</taxon>
        <taxon>Macrostomida</taxon>
        <taxon>Macrostomidae</taxon>
        <taxon>Macrostomum</taxon>
    </lineage>
</organism>